<dbReference type="eggNOG" id="arCOG02267">
    <property type="taxonomic scope" value="Archaea"/>
</dbReference>
<keyword evidence="5" id="KW-0592">Phosphate transport</keyword>
<feature type="transmembrane region" description="Helical" evidence="9">
    <location>
        <begin position="80"/>
        <end position="99"/>
    </location>
</feature>
<organism evidence="10 11">
    <name type="scientific">Methanocella arvoryzae (strain DSM 22066 / NBRC 105507 / MRE50)</name>
    <dbReference type="NCBI Taxonomy" id="351160"/>
    <lineage>
        <taxon>Archaea</taxon>
        <taxon>Methanobacteriati</taxon>
        <taxon>Methanobacteriota</taxon>
        <taxon>Stenosarchaea group</taxon>
        <taxon>Methanomicrobia</taxon>
        <taxon>Methanocellales</taxon>
        <taxon>Methanocellaceae</taxon>
        <taxon>Methanocella</taxon>
    </lineage>
</organism>
<keyword evidence="11" id="KW-1185">Reference proteome</keyword>
<evidence type="ECO:0000256" key="2">
    <source>
        <dbReference type="ARBA" id="ARBA00004141"/>
    </source>
</evidence>
<dbReference type="GO" id="GO:0035435">
    <property type="term" value="P:phosphate ion transmembrane transport"/>
    <property type="evidence" value="ECO:0007669"/>
    <property type="project" value="TreeGrafter"/>
</dbReference>
<dbReference type="RefSeq" id="WP_012036745.1">
    <property type="nucleotide sequence ID" value="NC_009464.1"/>
</dbReference>
<dbReference type="PANTHER" id="PTHR11101">
    <property type="entry name" value="PHOSPHATE TRANSPORTER"/>
    <property type="match status" value="1"/>
</dbReference>
<feature type="transmembrane region" description="Helical" evidence="9">
    <location>
        <begin position="5"/>
        <end position="24"/>
    </location>
</feature>
<feature type="transmembrane region" description="Helical" evidence="9">
    <location>
        <begin position="44"/>
        <end position="68"/>
    </location>
</feature>
<dbReference type="STRING" id="351160.RCIX290"/>
<feature type="transmembrane region" description="Helical" evidence="9">
    <location>
        <begin position="139"/>
        <end position="162"/>
    </location>
</feature>
<dbReference type="PATRIC" id="fig|351160.9.peg.2481"/>
<gene>
    <name evidence="10" type="primary">pitA</name>
    <name evidence="10" type="ORF">RCIX290</name>
</gene>
<feature type="transmembrane region" description="Helical" evidence="9">
    <location>
        <begin position="218"/>
        <end position="240"/>
    </location>
</feature>
<keyword evidence="8 9" id="KW-0472">Membrane</keyword>
<feature type="transmembrane region" description="Helical" evidence="9">
    <location>
        <begin position="309"/>
        <end position="333"/>
    </location>
</feature>
<comment type="subcellular location">
    <subcellularLocation>
        <location evidence="2">Membrane</location>
        <topology evidence="2">Multi-pass membrane protein</topology>
    </subcellularLocation>
</comment>
<dbReference type="AlphaFoldDB" id="Q0W789"/>
<evidence type="ECO:0000256" key="6">
    <source>
        <dbReference type="ARBA" id="ARBA00022692"/>
    </source>
</evidence>
<dbReference type="KEGG" id="rci:RCIX290"/>
<evidence type="ECO:0000256" key="3">
    <source>
        <dbReference type="ARBA" id="ARBA00009916"/>
    </source>
</evidence>
<evidence type="ECO:0000313" key="10">
    <source>
        <dbReference type="EMBL" id="CAJ35754.1"/>
    </source>
</evidence>
<protein>
    <submittedName>
        <fullName evidence="10">Phosphate transporter</fullName>
    </submittedName>
</protein>
<evidence type="ECO:0000256" key="1">
    <source>
        <dbReference type="ARBA" id="ARBA00001981"/>
    </source>
</evidence>
<proteinExistence type="inferred from homology"/>
<dbReference type="GO" id="GO:0016020">
    <property type="term" value="C:membrane"/>
    <property type="evidence" value="ECO:0007669"/>
    <property type="project" value="UniProtKB-SubCell"/>
</dbReference>
<keyword evidence="6 9" id="KW-0812">Transmembrane</keyword>
<dbReference type="GO" id="GO:0005315">
    <property type="term" value="F:phosphate transmembrane transporter activity"/>
    <property type="evidence" value="ECO:0007669"/>
    <property type="project" value="InterPro"/>
</dbReference>
<dbReference type="Proteomes" id="UP000000663">
    <property type="component" value="Chromosome"/>
</dbReference>
<evidence type="ECO:0000256" key="9">
    <source>
        <dbReference type="SAM" id="Phobius"/>
    </source>
</evidence>
<keyword evidence="7 9" id="KW-1133">Transmembrane helix</keyword>
<reference evidence="10 11" key="1">
    <citation type="journal article" date="2006" name="Science">
        <title>Genome of rice cluster I archaea -- the key methane producers in the rice rhizosphere.</title>
        <authorList>
            <person name="Erkel C."/>
            <person name="Kube M."/>
            <person name="Reinhardt R."/>
            <person name="Liesack W."/>
        </authorList>
    </citation>
    <scope>NUCLEOTIDE SEQUENCE [LARGE SCALE GENOMIC DNA]</scope>
    <source>
        <strain evidence="11">DSM 22066 / NBRC 105507 / MRE50</strain>
    </source>
</reference>
<evidence type="ECO:0000256" key="5">
    <source>
        <dbReference type="ARBA" id="ARBA00022592"/>
    </source>
</evidence>
<sequence length="335" mass="34512">MIDPFVLMVIAIIVALIFDVMNGSNDAANSVATVIYTKALPPSVAIGIAAIMNIVGPFLLGTAVAQVIATSIIPTEALTIKIVMAGLMGAIIWDVFAWLKGLPVSSSHALIGGLVGSGIIALGIFGVTWGGLIKVVMALFISPIVGIILGLVIMFFLGRYVISHLGHDKSNSIFKTLQILSSASVSLSHGSNDAQKTMGIIAMFVAVTYGYDQIVIKPWMIIVCALAIGFGTAFGGWRIIQTLGERLSSQELSPSQGFAAETGTAITIAVGSHLGAPISTTHVLSSSVIGTVMAGGTGVLNKNVVVQILMAWGLTIPVAALAAAGSYLILTLVGI</sequence>
<dbReference type="Pfam" id="PF01384">
    <property type="entry name" value="PHO4"/>
    <property type="match status" value="2"/>
</dbReference>
<dbReference type="GeneID" id="5144028"/>
<name>Q0W789_METAR</name>
<evidence type="ECO:0000313" key="11">
    <source>
        <dbReference type="Proteomes" id="UP000000663"/>
    </source>
</evidence>
<dbReference type="EMBL" id="AM114193">
    <property type="protein sequence ID" value="CAJ35754.1"/>
    <property type="molecule type" value="Genomic_DNA"/>
</dbReference>
<comment type="function">
    <text evidence="1">Potential transporter for phosphate.</text>
</comment>
<accession>Q0W789</accession>
<comment type="similarity">
    <text evidence="3">Belongs to the inorganic phosphate transporter (PiT) (TC 2.A.20) family.</text>
</comment>
<evidence type="ECO:0000256" key="8">
    <source>
        <dbReference type="ARBA" id="ARBA00023136"/>
    </source>
</evidence>
<keyword evidence="4" id="KW-0813">Transport</keyword>
<dbReference type="InterPro" id="IPR001204">
    <property type="entry name" value="Phos_transporter"/>
</dbReference>
<feature type="transmembrane region" description="Helical" evidence="9">
    <location>
        <begin position="194"/>
        <end position="211"/>
    </location>
</feature>
<feature type="transmembrane region" description="Helical" evidence="9">
    <location>
        <begin position="111"/>
        <end position="132"/>
    </location>
</feature>
<evidence type="ECO:0000256" key="7">
    <source>
        <dbReference type="ARBA" id="ARBA00022989"/>
    </source>
</evidence>
<evidence type="ECO:0000256" key="4">
    <source>
        <dbReference type="ARBA" id="ARBA00022448"/>
    </source>
</evidence>
<dbReference type="PANTHER" id="PTHR11101:SF80">
    <property type="entry name" value="PHOSPHATE TRANSPORTER"/>
    <property type="match status" value="1"/>
</dbReference>